<dbReference type="Pfam" id="PF14555">
    <property type="entry name" value="UBA_4"/>
    <property type="match status" value="1"/>
</dbReference>
<feature type="region of interest" description="Disordered" evidence="1">
    <location>
        <begin position="198"/>
        <end position="241"/>
    </location>
</feature>
<dbReference type="PANTHER" id="PTHR20930">
    <property type="entry name" value="OVARIAN CARCINOMA ANTIGEN CA125-RELATED"/>
    <property type="match status" value="1"/>
</dbReference>
<feature type="region of interest" description="Disordered" evidence="1">
    <location>
        <begin position="262"/>
        <end position="302"/>
    </location>
</feature>
<keyword evidence="3" id="KW-1185">Reference proteome</keyword>
<dbReference type="GeneID" id="106459297"/>
<dbReference type="CDD" id="cd14349">
    <property type="entry name" value="UBA_CF106"/>
    <property type="match status" value="1"/>
</dbReference>
<sequence>MDIDSDLDANLLQQFSCMGTTDRDILISQLQKLLGNQLNPAGCAFFLDMNNWNLQAAVCSYFDFEAPLDKLPSMSFVKDVTIGEGEAVPPSTRFVKTWRIQNPGDDQWPPGCCLRFTNGHRLGCEDRALVEPLKPREAADISIEMLSPDRPGIYQGQWRMSTATGQYFGEVIWVIVTVAEGGLLSLTQQMDAFHQLGQPPRSAPIPTNPFATTERKYPFSTSPQHPQQEGGTFPQTVNGYSCSSPSSVSPSRFMYTCSNSLPSSPVRRPLFETSSTIPQLSSSLPSSQKQSSSESGSEDMML</sequence>
<dbReference type="RefSeq" id="XP_013774362.1">
    <property type="nucleotide sequence ID" value="XM_013918908.2"/>
</dbReference>
<proteinExistence type="predicted"/>
<dbReference type="InterPro" id="IPR013783">
    <property type="entry name" value="Ig-like_fold"/>
</dbReference>
<dbReference type="Proteomes" id="UP000694941">
    <property type="component" value="Unplaced"/>
</dbReference>
<evidence type="ECO:0000313" key="3">
    <source>
        <dbReference type="Proteomes" id="UP000694941"/>
    </source>
</evidence>
<feature type="domain" description="Nbr1 FW" evidence="2">
    <location>
        <begin position="81"/>
        <end position="178"/>
    </location>
</feature>
<reference evidence="4" key="1">
    <citation type="submission" date="2025-08" db="UniProtKB">
        <authorList>
            <consortium name="RefSeq"/>
        </authorList>
    </citation>
    <scope>IDENTIFICATION</scope>
    <source>
        <tissue evidence="4">Muscle</tissue>
    </source>
</reference>
<feature type="compositionally biased region" description="Polar residues" evidence="1">
    <location>
        <begin position="219"/>
        <end position="240"/>
    </location>
</feature>
<accession>A0ABM1B405</accession>
<dbReference type="CDD" id="cd14947">
    <property type="entry name" value="NBR1_like"/>
    <property type="match status" value="1"/>
</dbReference>
<dbReference type="InterPro" id="IPR039517">
    <property type="entry name" value="C6orf106_UBA-like"/>
</dbReference>
<feature type="compositionally biased region" description="Low complexity" evidence="1">
    <location>
        <begin position="272"/>
        <end position="295"/>
    </location>
</feature>
<evidence type="ECO:0000256" key="1">
    <source>
        <dbReference type="SAM" id="MobiDB-lite"/>
    </source>
</evidence>
<dbReference type="Pfam" id="PF16158">
    <property type="entry name" value="N_BRCA1_IG"/>
    <property type="match status" value="1"/>
</dbReference>
<name>A0ABM1B405_LIMPO</name>
<dbReference type="PANTHER" id="PTHR20930:SF0">
    <property type="entry name" value="PROTEIN ILRUN"/>
    <property type="match status" value="1"/>
</dbReference>
<gene>
    <name evidence="4" type="primary">LOC106459297</name>
</gene>
<dbReference type="InterPro" id="IPR032350">
    <property type="entry name" value="Nbr1_FW"/>
</dbReference>
<dbReference type="Gene3D" id="2.60.40.10">
    <property type="entry name" value="Immunoglobulins"/>
    <property type="match status" value="1"/>
</dbReference>
<protein>
    <submittedName>
        <fullName evidence="4">Uncharacterized protein C6orf106 homolog</fullName>
    </submittedName>
</protein>
<evidence type="ECO:0000259" key="2">
    <source>
        <dbReference type="Pfam" id="PF16158"/>
    </source>
</evidence>
<organism evidence="3 4">
    <name type="scientific">Limulus polyphemus</name>
    <name type="common">Atlantic horseshoe crab</name>
    <dbReference type="NCBI Taxonomy" id="6850"/>
    <lineage>
        <taxon>Eukaryota</taxon>
        <taxon>Metazoa</taxon>
        <taxon>Ecdysozoa</taxon>
        <taxon>Arthropoda</taxon>
        <taxon>Chelicerata</taxon>
        <taxon>Merostomata</taxon>
        <taxon>Xiphosura</taxon>
        <taxon>Limulidae</taxon>
        <taxon>Limulus</taxon>
    </lineage>
</organism>
<evidence type="ECO:0000313" key="4">
    <source>
        <dbReference type="RefSeq" id="XP_013774362.1"/>
    </source>
</evidence>
<dbReference type="Gene3D" id="1.10.8.10">
    <property type="entry name" value="DNA helicase RuvA subunit, C-terminal domain"/>
    <property type="match status" value="1"/>
</dbReference>